<dbReference type="EMBL" id="PDUG01000003">
    <property type="protein sequence ID" value="PIC39751.1"/>
    <property type="molecule type" value="Genomic_DNA"/>
</dbReference>
<dbReference type="InterPro" id="IPR011333">
    <property type="entry name" value="SKP1/BTB/POZ_sf"/>
</dbReference>
<dbReference type="GO" id="GO:0006511">
    <property type="term" value="P:ubiquitin-dependent protein catabolic process"/>
    <property type="evidence" value="ECO:0007669"/>
    <property type="project" value="InterPro"/>
</dbReference>
<evidence type="ECO:0000256" key="1">
    <source>
        <dbReference type="ARBA" id="ARBA00009993"/>
    </source>
</evidence>
<dbReference type="Gene3D" id="3.30.420.10">
    <property type="entry name" value="Ribonuclease H-like superfamily/Ribonuclease H"/>
    <property type="match status" value="1"/>
</dbReference>
<dbReference type="SUPFAM" id="SSF54695">
    <property type="entry name" value="POZ domain"/>
    <property type="match status" value="1"/>
</dbReference>
<dbReference type="STRING" id="1611254.A0A2G5UK76"/>
<gene>
    <name evidence="6" type="primary">Cnig_chr_III.g11342</name>
    <name evidence="6" type="ORF">B9Z55_011342</name>
</gene>
<dbReference type="Proteomes" id="UP000230233">
    <property type="component" value="Chromosome III"/>
</dbReference>
<evidence type="ECO:0000313" key="6">
    <source>
        <dbReference type="EMBL" id="PIC39751.1"/>
    </source>
</evidence>
<dbReference type="Pfam" id="PF03931">
    <property type="entry name" value="Skp1_POZ"/>
    <property type="match status" value="1"/>
</dbReference>
<evidence type="ECO:0000256" key="2">
    <source>
        <dbReference type="ARBA" id="ARBA00022786"/>
    </source>
</evidence>
<dbReference type="InterPro" id="IPR016073">
    <property type="entry name" value="Skp1_comp_POZ"/>
</dbReference>
<dbReference type="GO" id="GO:0003676">
    <property type="term" value="F:nucleic acid binding"/>
    <property type="evidence" value="ECO:0007669"/>
    <property type="project" value="InterPro"/>
</dbReference>
<evidence type="ECO:0000259" key="4">
    <source>
        <dbReference type="Pfam" id="PF01466"/>
    </source>
</evidence>
<organism evidence="6 7">
    <name type="scientific">Caenorhabditis nigoni</name>
    <dbReference type="NCBI Taxonomy" id="1611254"/>
    <lineage>
        <taxon>Eukaryota</taxon>
        <taxon>Metazoa</taxon>
        <taxon>Ecdysozoa</taxon>
        <taxon>Nematoda</taxon>
        <taxon>Chromadorea</taxon>
        <taxon>Rhabditida</taxon>
        <taxon>Rhabditina</taxon>
        <taxon>Rhabditomorpha</taxon>
        <taxon>Rhabditoidea</taxon>
        <taxon>Rhabditidae</taxon>
        <taxon>Peloderinae</taxon>
        <taxon>Caenorhabditis</taxon>
    </lineage>
</organism>
<dbReference type="InterPro" id="IPR001232">
    <property type="entry name" value="SKP1-like"/>
</dbReference>
<dbReference type="SMART" id="SM00512">
    <property type="entry name" value="Skp1"/>
    <property type="match status" value="1"/>
</dbReference>
<name>A0A2G5UK76_9PELO</name>
<evidence type="ECO:0008006" key="8">
    <source>
        <dbReference type="Google" id="ProtNLM"/>
    </source>
</evidence>
<evidence type="ECO:0000256" key="3">
    <source>
        <dbReference type="SAM" id="MobiDB-lite"/>
    </source>
</evidence>
<dbReference type="InterPro" id="IPR036397">
    <property type="entry name" value="RNaseH_sf"/>
</dbReference>
<evidence type="ECO:0000259" key="5">
    <source>
        <dbReference type="Pfam" id="PF03931"/>
    </source>
</evidence>
<dbReference type="InterPro" id="IPR016072">
    <property type="entry name" value="Skp1_comp_dimer"/>
</dbReference>
<protein>
    <recommendedName>
        <fullName evidence="8">SKP1 component dimerisation domain-containing protein</fullName>
    </recommendedName>
</protein>
<comment type="similarity">
    <text evidence="1">Belongs to the SKP1 family.</text>
</comment>
<feature type="domain" description="SKP1 component dimerisation" evidence="4">
    <location>
        <begin position="156"/>
        <end position="197"/>
    </location>
</feature>
<dbReference type="AlphaFoldDB" id="A0A2G5UK76"/>
<proteinExistence type="inferred from homology"/>
<comment type="caution">
    <text evidence="6">The sequence shown here is derived from an EMBL/GenBank/DDBJ whole genome shotgun (WGS) entry which is preliminary data.</text>
</comment>
<keyword evidence="2" id="KW-0833">Ubl conjugation pathway</keyword>
<dbReference type="Pfam" id="PF01466">
    <property type="entry name" value="Skp1"/>
    <property type="match status" value="1"/>
</dbReference>
<feature type="compositionally biased region" description="Basic and acidic residues" evidence="3">
    <location>
        <begin position="202"/>
        <end position="212"/>
    </location>
</feature>
<reference evidence="7" key="1">
    <citation type="submission" date="2017-10" db="EMBL/GenBank/DDBJ databases">
        <title>Rapid genome shrinkage in a self-fertile nematode reveals novel sperm competition proteins.</title>
        <authorList>
            <person name="Yin D."/>
            <person name="Schwarz E.M."/>
            <person name="Thomas C.G."/>
            <person name="Felde R.L."/>
            <person name="Korf I.F."/>
            <person name="Cutter A.D."/>
            <person name="Schartner C.M."/>
            <person name="Ralston E.J."/>
            <person name="Meyer B.J."/>
            <person name="Haag E.S."/>
        </authorList>
    </citation>
    <scope>NUCLEOTIDE SEQUENCE [LARGE SCALE GENOMIC DNA]</scope>
    <source>
        <strain evidence="7">JU1422</strain>
    </source>
</reference>
<feature type="region of interest" description="Disordered" evidence="3">
    <location>
        <begin position="202"/>
        <end position="223"/>
    </location>
</feature>
<evidence type="ECO:0000313" key="7">
    <source>
        <dbReference type="Proteomes" id="UP000230233"/>
    </source>
</evidence>
<feature type="domain" description="SKP1 component POZ" evidence="5">
    <location>
        <begin position="91"/>
        <end position="154"/>
    </location>
</feature>
<keyword evidence="7" id="KW-1185">Reference proteome</keyword>
<dbReference type="OrthoDB" id="5867496at2759"/>
<dbReference type="Gene3D" id="3.30.710.10">
    <property type="entry name" value="Potassium Channel Kv1.1, Chain A"/>
    <property type="match status" value="1"/>
</dbReference>
<dbReference type="SUPFAM" id="SSF81382">
    <property type="entry name" value="Skp1 dimerisation domain-like"/>
    <property type="match status" value="1"/>
</dbReference>
<dbReference type="PANTHER" id="PTHR11165">
    <property type="entry name" value="SKP1"/>
    <property type="match status" value="1"/>
</dbReference>
<dbReference type="InterPro" id="IPR016897">
    <property type="entry name" value="SKP1"/>
</dbReference>
<sequence>MTKKVYIEGIFKNHLLLWTKCHFGRDHLIHHHDAAPVHTPKRIQQWLEAYLPGGTNDQHLNFSAFIIADQAAPAAQPAPAAAPKPEPSFYFNLESCDKEIVQISDLAVPQMITIHNLVSGLGYDAEKAAKDVLPIDNVTGATLKRAVAWCEHHRGELLRYCCKKIAMMAQGKTPDELRVIFEIPTDEEDAIAEKELKERLEREAKEEAERGIVEGPSTSTGKR</sequence>
<dbReference type="InterPro" id="IPR036296">
    <property type="entry name" value="SKP1-like_dim_sf"/>
</dbReference>
<accession>A0A2G5UK76</accession>